<keyword evidence="2" id="KW-0472">Membrane</keyword>
<evidence type="ECO:0008006" key="5">
    <source>
        <dbReference type="Google" id="ProtNLM"/>
    </source>
</evidence>
<evidence type="ECO:0000256" key="2">
    <source>
        <dbReference type="SAM" id="Phobius"/>
    </source>
</evidence>
<protein>
    <recommendedName>
        <fullName evidence="5">Lipoprotein</fullName>
    </recommendedName>
</protein>
<proteinExistence type="predicted"/>
<comment type="caution">
    <text evidence="3">The sequence shown here is derived from an EMBL/GenBank/DDBJ whole genome shotgun (WGS) entry which is preliminary data.</text>
</comment>
<accession>A0ABR9JNW7</accession>
<name>A0ABR9JNW7_9ACTN</name>
<gene>
    <name evidence="3" type="ORF">H4W34_001957</name>
</gene>
<dbReference type="EMBL" id="JADBDZ010000001">
    <property type="protein sequence ID" value="MBE1532124.1"/>
    <property type="molecule type" value="Genomic_DNA"/>
</dbReference>
<evidence type="ECO:0000313" key="4">
    <source>
        <dbReference type="Proteomes" id="UP000627838"/>
    </source>
</evidence>
<evidence type="ECO:0000313" key="3">
    <source>
        <dbReference type="EMBL" id="MBE1532124.1"/>
    </source>
</evidence>
<feature type="transmembrane region" description="Helical" evidence="2">
    <location>
        <begin position="23"/>
        <end position="50"/>
    </location>
</feature>
<feature type="region of interest" description="Disordered" evidence="1">
    <location>
        <begin position="1"/>
        <end position="21"/>
    </location>
</feature>
<reference evidence="3 4" key="1">
    <citation type="submission" date="2020-10" db="EMBL/GenBank/DDBJ databases">
        <title>Sequencing the genomes of 1000 actinobacteria strains.</title>
        <authorList>
            <person name="Klenk H.-P."/>
        </authorList>
    </citation>
    <scope>NUCLEOTIDE SEQUENCE [LARGE SCALE GENOMIC DNA]</scope>
    <source>
        <strain evidence="3 4">DSM 46744</strain>
    </source>
</reference>
<keyword evidence="4" id="KW-1185">Reference proteome</keyword>
<dbReference type="Proteomes" id="UP000627838">
    <property type="component" value="Unassembled WGS sequence"/>
</dbReference>
<organism evidence="3 4">
    <name type="scientific">Actinomadura algeriensis</name>
    <dbReference type="NCBI Taxonomy" id="1679523"/>
    <lineage>
        <taxon>Bacteria</taxon>
        <taxon>Bacillati</taxon>
        <taxon>Actinomycetota</taxon>
        <taxon>Actinomycetes</taxon>
        <taxon>Streptosporangiales</taxon>
        <taxon>Thermomonosporaceae</taxon>
        <taxon>Actinomadura</taxon>
    </lineage>
</organism>
<evidence type="ECO:0000256" key="1">
    <source>
        <dbReference type="SAM" id="MobiDB-lite"/>
    </source>
</evidence>
<sequence>MTARTHAPSRQSPRSHRGPSDRYALGVAHGAVIGAGMCVICMTLAIAAMLL</sequence>
<keyword evidence="2" id="KW-1133">Transmembrane helix</keyword>
<keyword evidence="2" id="KW-0812">Transmembrane</keyword>